<dbReference type="InterPro" id="IPR007612">
    <property type="entry name" value="LOR"/>
</dbReference>
<evidence type="ECO:0000313" key="3">
    <source>
        <dbReference type="Proteomes" id="UP000031189"/>
    </source>
</evidence>
<dbReference type="InterPro" id="IPR038595">
    <property type="entry name" value="LOR_sf"/>
</dbReference>
<evidence type="ECO:0000313" key="2">
    <source>
        <dbReference type="EMBL" id="KHS58493.1"/>
    </source>
</evidence>
<comment type="similarity">
    <text evidence="1">Belongs to the LOR family.</text>
</comment>
<comment type="caution">
    <text evidence="2">The sequence shown here is derived from an EMBL/GenBank/DDBJ whole genome shotgun (WGS) entry which is preliminary data.</text>
</comment>
<dbReference type="SUPFAM" id="SSF54518">
    <property type="entry name" value="Tubby C-terminal domain-like"/>
    <property type="match status" value="1"/>
</dbReference>
<organism evidence="2 3">
    <name type="scientific">Terrisporobacter othiniensis</name>
    <dbReference type="NCBI Taxonomy" id="1577792"/>
    <lineage>
        <taxon>Bacteria</taxon>
        <taxon>Bacillati</taxon>
        <taxon>Bacillota</taxon>
        <taxon>Clostridia</taxon>
        <taxon>Peptostreptococcales</taxon>
        <taxon>Peptostreptococcaceae</taxon>
        <taxon>Terrisporobacter</taxon>
    </lineage>
</organism>
<name>A0A0B3W0C9_9FIRM</name>
<dbReference type="RefSeq" id="WP_039678327.1">
    <property type="nucleotide sequence ID" value="NZ_JAWGXO010000010.1"/>
</dbReference>
<dbReference type="Gene3D" id="2.40.160.200">
    <property type="entry name" value="LURP1-related"/>
    <property type="match status" value="1"/>
</dbReference>
<evidence type="ECO:0008006" key="4">
    <source>
        <dbReference type="Google" id="ProtNLM"/>
    </source>
</evidence>
<reference evidence="2 3" key="1">
    <citation type="submission" date="2014-12" db="EMBL/GenBank/DDBJ databases">
        <title>Draft genome sequence of Terrisporobacter sp. 08-306576, isolated from the blood culture of a bacteremia patient.</title>
        <authorList>
            <person name="Lund L.C."/>
            <person name="Sydenham T.V."/>
            <person name="Hogh S.V."/>
            <person name="Skov M.N."/>
            <person name="Kemp M."/>
            <person name="Justesen U.S."/>
        </authorList>
    </citation>
    <scope>NUCLEOTIDE SEQUENCE [LARGE SCALE GENOMIC DNA]</scope>
    <source>
        <strain evidence="2 3">08-306576</strain>
    </source>
</reference>
<dbReference type="EMBL" id="JWHR01000031">
    <property type="protein sequence ID" value="KHS58493.1"/>
    <property type="molecule type" value="Genomic_DNA"/>
</dbReference>
<gene>
    <name evidence="2" type="ORF">QX51_02480</name>
</gene>
<keyword evidence="3" id="KW-1185">Reference proteome</keyword>
<dbReference type="Pfam" id="PF04525">
    <property type="entry name" value="LOR"/>
    <property type="match status" value="1"/>
</dbReference>
<dbReference type="AlphaFoldDB" id="A0A0B3W0C9"/>
<sequence length="159" mass="19061">MRYYMKSKFFKIKEDFWIKNKYDEEVYFVDNKFLTFGLQFDILKNNRVLYSVKEKLLTFMSNYEMFENGNVVAEVNQKLTFFKDKLSVTSKYGDLTIKGDYFDYNYGIYKGGELIAQVTKEFFSFTDNYYIDIDFEDEAFVLALVVIIDNIIDKQKNNN</sequence>
<proteinExistence type="inferred from homology"/>
<dbReference type="OrthoDB" id="652307at2"/>
<dbReference type="InterPro" id="IPR025659">
    <property type="entry name" value="Tubby-like_C"/>
</dbReference>
<dbReference type="Proteomes" id="UP000031189">
    <property type="component" value="Unassembled WGS sequence"/>
</dbReference>
<protein>
    <recommendedName>
        <fullName evidence="4">Tubby C 2 family protein</fullName>
    </recommendedName>
</protein>
<dbReference type="STRING" id="1577792.QX51_02480"/>
<accession>A0A0B3W0C9</accession>
<evidence type="ECO:0000256" key="1">
    <source>
        <dbReference type="ARBA" id="ARBA00005437"/>
    </source>
</evidence>